<evidence type="ECO:0000259" key="2">
    <source>
        <dbReference type="Pfam" id="PF03061"/>
    </source>
</evidence>
<keyword evidence="4" id="KW-1185">Reference proteome</keyword>
<keyword evidence="1" id="KW-0378">Hydrolase</keyword>
<accession>A0A437H077</accession>
<sequence>MPGALIPSPEFPGWHRWCVGDPGGFNQAVLGEMLARLDDDVTARVRLTPAPHHANLNGLIHGGALMAFIDTAMFAGATLLTGRAHQNGVTVDAQIQFLAPGKLDRPLDALVERTHETGRLLFIRGMLVQGEDRVASFTGLLRKIG</sequence>
<dbReference type="InterPro" id="IPR029069">
    <property type="entry name" value="HotDog_dom_sf"/>
</dbReference>
<evidence type="ECO:0000256" key="1">
    <source>
        <dbReference type="ARBA" id="ARBA00022801"/>
    </source>
</evidence>
<dbReference type="Gene3D" id="3.10.129.10">
    <property type="entry name" value="Hotdog Thioesterase"/>
    <property type="match status" value="1"/>
</dbReference>
<dbReference type="NCBIfam" id="TIGR00369">
    <property type="entry name" value="unchar_dom_1"/>
    <property type="match status" value="1"/>
</dbReference>
<gene>
    <name evidence="3" type="ORF">EKN06_02055</name>
</gene>
<proteinExistence type="predicted"/>
<dbReference type="CDD" id="cd03443">
    <property type="entry name" value="PaaI_thioesterase"/>
    <property type="match status" value="1"/>
</dbReference>
<dbReference type="AlphaFoldDB" id="A0A437H077"/>
<protein>
    <submittedName>
        <fullName evidence="3">PaaI family thioesterase</fullName>
    </submittedName>
</protein>
<dbReference type="InterPro" id="IPR006683">
    <property type="entry name" value="Thioestr_dom"/>
</dbReference>
<dbReference type="Proteomes" id="UP000283003">
    <property type="component" value="Unassembled WGS sequence"/>
</dbReference>
<dbReference type="GO" id="GO:0016289">
    <property type="term" value="F:acyl-CoA hydrolase activity"/>
    <property type="evidence" value="ECO:0007669"/>
    <property type="project" value="UniProtKB-ARBA"/>
</dbReference>
<dbReference type="InterPro" id="IPR003736">
    <property type="entry name" value="PAAI_dom"/>
</dbReference>
<feature type="domain" description="Thioesterase" evidence="2">
    <location>
        <begin position="57"/>
        <end position="135"/>
    </location>
</feature>
<dbReference type="OrthoDB" id="5741080at2"/>
<evidence type="ECO:0000313" key="3">
    <source>
        <dbReference type="EMBL" id="RVQ69018.1"/>
    </source>
</evidence>
<name>A0A437H077_9SPHN</name>
<comment type="caution">
    <text evidence="3">The sequence shown here is derived from an EMBL/GenBank/DDBJ whole genome shotgun (WGS) entry which is preliminary data.</text>
</comment>
<dbReference type="EMBL" id="RXOL01000001">
    <property type="protein sequence ID" value="RVQ69018.1"/>
    <property type="molecule type" value="Genomic_DNA"/>
</dbReference>
<organism evidence="3 4">
    <name type="scientific">Croceicoccus ponticola</name>
    <dbReference type="NCBI Taxonomy" id="2217664"/>
    <lineage>
        <taxon>Bacteria</taxon>
        <taxon>Pseudomonadati</taxon>
        <taxon>Pseudomonadota</taxon>
        <taxon>Alphaproteobacteria</taxon>
        <taxon>Sphingomonadales</taxon>
        <taxon>Erythrobacteraceae</taxon>
        <taxon>Croceicoccus</taxon>
    </lineage>
</organism>
<reference evidence="3 4" key="1">
    <citation type="submission" date="2018-12" db="EMBL/GenBank/DDBJ databases">
        <title>Croceicoccus ponticola sp. nov., a lipolytic bacterium isolated from seawater.</title>
        <authorList>
            <person name="Yoon J.-H."/>
        </authorList>
    </citation>
    <scope>NUCLEOTIDE SEQUENCE [LARGE SCALE GENOMIC DNA]</scope>
    <source>
        <strain evidence="3 4">GM-16</strain>
    </source>
</reference>
<evidence type="ECO:0000313" key="4">
    <source>
        <dbReference type="Proteomes" id="UP000283003"/>
    </source>
</evidence>
<dbReference type="SUPFAM" id="SSF54637">
    <property type="entry name" value="Thioesterase/thiol ester dehydrase-isomerase"/>
    <property type="match status" value="1"/>
</dbReference>
<dbReference type="Pfam" id="PF03061">
    <property type="entry name" value="4HBT"/>
    <property type="match status" value="1"/>
</dbReference>